<dbReference type="EMBL" id="UPXX01000032">
    <property type="protein sequence ID" value="VBB47608.1"/>
    <property type="molecule type" value="Genomic_DNA"/>
</dbReference>
<dbReference type="Pfam" id="PF07717">
    <property type="entry name" value="OB_NTP_bind"/>
    <property type="match status" value="1"/>
</dbReference>
<proteinExistence type="predicted"/>
<evidence type="ECO:0000259" key="7">
    <source>
        <dbReference type="PROSITE" id="PS51194"/>
    </source>
</evidence>
<dbReference type="Pfam" id="PF00271">
    <property type="entry name" value="Helicase_C"/>
    <property type="match status" value="1"/>
</dbReference>
<evidence type="ECO:0000313" key="8">
    <source>
        <dbReference type="EMBL" id="VBB47608.1"/>
    </source>
</evidence>
<keyword evidence="3 8" id="KW-0347">Helicase</keyword>
<dbReference type="CDD" id="cd18791">
    <property type="entry name" value="SF2_C_RHA"/>
    <property type="match status" value="1"/>
</dbReference>
<dbReference type="PANTHER" id="PTHR18934:SF99">
    <property type="entry name" value="ATP-DEPENDENT RNA HELICASE DHX37-RELATED"/>
    <property type="match status" value="1"/>
</dbReference>
<evidence type="ECO:0000259" key="6">
    <source>
        <dbReference type="PROSITE" id="PS51192"/>
    </source>
</evidence>
<dbReference type="NCBIfam" id="TIGR01967">
    <property type="entry name" value="DEAH_box_HrpA"/>
    <property type="match status" value="1"/>
</dbReference>
<dbReference type="GO" id="GO:0003724">
    <property type="term" value="F:RNA helicase activity"/>
    <property type="evidence" value="ECO:0007669"/>
    <property type="project" value="UniProtKB-EC"/>
</dbReference>
<dbReference type="InterPro" id="IPR014001">
    <property type="entry name" value="Helicase_ATP-bd"/>
</dbReference>
<reference evidence="8" key="1">
    <citation type="submission" date="2018-07" db="EMBL/GenBank/DDBJ databases">
        <authorList>
            <consortium name="Genoscope - CEA"/>
            <person name="William W."/>
        </authorList>
    </citation>
    <scope>NUCLEOTIDE SEQUENCE</scope>
    <source>
        <strain evidence="8">IK1</strain>
    </source>
</reference>
<dbReference type="PANTHER" id="PTHR18934">
    <property type="entry name" value="ATP-DEPENDENT RNA HELICASE"/>
    <property type="match status" value="1"/>
</dbReference>
<feature type="domain" description="Helicase ATP-binding" evidence="6">
    <location>
        <begin position="111"/>
        <end position="274"/>
    </location>
</feature>
<dbReference type="Gene3D" id="3.40.50.300">
    <property type="entry name" value="P-loop containing nucleotide triphosphate hydrolases"/>
    <property type="match status" value="2"/>
</dbReference>
<protein>
    <submittedName>
        <fullName evidence="8">ATP-dependent RNA helicase HrpA</fullName>
        <ecNumber evidence="8">3.6.4.13</ecNumber>
    </submittedName>
</protein>
<dbReference type="SMART" id="SM00847">
    <property type="entry name" value="HA2"/>
    <property type="match status" value="1"/>
</dbReference>
<dbReference type="InterPro" id="IPR011709">
    <property type="entry name" value="DEAD-box_helicase_OB_fold"/>
</dbReference>
<dbReference type="Pfam" id="PF00270">
    <property type="entry name" value="DEAD"/>
    <property type="match status" value="1"/>
</dbReference>
<dbReference type="PROSITE" id="PS51194">
    <property type="entry name" value="HELICASE_CTER"/>
    <property type="match status" value="1"/>
</dbReference>
<keyword evidence="4" id="KW-0067">ATP-binding</keyword>
<gene>
    <name evidence="8" type="primary">hrpA</name>
    <name evidence="8" type="ORF">TRIP_B50403</name>
</gene>
<dbReference type="InterPro" id="IPR011545">
    <property type="entry name" value="DEAD/DEAH_box_helicase_dom"/>
</dbReference>
<feature type="domain" description="Helicase C-terminal" evidence="7">
    <location>
        <begin position="305"/>
        <end position="469"/>
    </location>
</feature>
<keyword evidence="1" id="KW-0547">Nucleotide-binding</keyword>
<organism evidence="8">
    <name type="scientific">Uncultured Desulfatiglans sp</name>
    <dbReference type="NCBI Taxonomy" id="1748965"/>
    <lineage>
        <taxon>Bacteria</taxon>
        <taxon>Pseudomonadati</taxon>
        <taxon>Thermodesulfobacteriota</taxon>
        <taxon>Desulfobacteria</taxon>
        <taxon>Desulfatiglandales</taxon>
        <taxon>Desulfatiglandaceae</taxon>
        <taxon>Desulfatiglans</taxon>
        <taxon>environmental samples</taxon>
    </lineage>
</organism>
<dbReference type="GO" id="GO:0005524">
    <property type="term" value="F:ATP binding"/>
    <property type="evidence" value="ECO:0007669"/>
    <property type="project" value="UniProtKB-KW"/>
</dbReference>
<dbReference type="Pfam" id="PF11898">
    <property type="entry name" value="DUF3418"/>
    <property type="match status" value="1"/>
</dbReference>
<dbReference type="SUPFAM" id="SSF52540">
    <property type="entry name" value="P-loop containing nucleoside triphosphate hydrolases"/>
    <property type="match status" value="1"/>
</dbReference>
<dbReference type="EC" id="3.6.4.13" evidence="8"/>
<evidence type="ECO:0000256" key="4">
    <source>
        <dbReference type="ARBA" id="ARBA00022840"/>
    </source>
</evidence>
<evidence type="ECO:0000256" key="5">
    <source>
        <dbReference type="SAM" id="MobiDB-lite"/>
    </source>
</evidence>
<evidence type="ECO:0000256" key="1">
    <source>
        <dbReference type="ARBA" id="ARBA00022741"/>
    </source>
</evidence>
<dbReference type="InterPro" id="IPR024590">
    <property type="entry name" value="HrpA_C"/>
</dbReference>
<dbReference type="SMART" id="SM00490">
    <property type="entry name" value="HELICc"/>
    <property type="match status" value="1"/>
</dbReference>
<dbReference type="InterPro" id="IPR001650">
    <property type="entry name" value="Helicase_C-like"/>
</dbReference>
<dbReference type="GO" id="GO:0016787">
    <property type="term" value="F:hydrolase activity"/>
    <property type="evidence" value="ECO:0007669"/>
    <property type="project" value="UniProtKB-KW"/>
</dbReference>
<keyword evidence="2 8" id="KW-0378">Hydrolase</keyword>
<dbReference type="InterPro" id="IPR007502">
    <property type="entry name" value="Helicase-assoc_dom"/>
</dbReference>
<dbReference type="Pfam" id="PF21010">
    <property type="entry name" value="HA2_C"/>
    <property type="match status" value="1"/>
</dbReference>
<dbReference type="PROSITE" id="PS51192">
    <property type="entry name" value="HELICASE_ATP_BIND_1"/>
    <property type="match status" value="1"/>
</dbReference>
<feature type="region of interest" description="Disordered" evidence="5">
    <location>
        <begin position="1"/>
        <end position="27"/>
    </location>
</feature>
<name>A0A653AHV3_UNCDX</name>
<dbReference type="FunFam" id="1.20.120.1080:FF:000005">
    <property type="entry name" value="ATP-dependent helicase HrpA"/>
    <property type="match status" value="1"/>
</dbReference>
<dbReference type="InterPro" id="IPR027417">
    <property type="entry name" value="P-loop_NTPase"/>
</dbReference>
<dbReference type="SMART" id="SM00487">
    <property type="entry name" value="DEXDc"/>
    <property type="match status" value="1"/>
</dbReference>
<evidence type="ECO:0000256" key="2">
    <source>
        <dbReference type="ARBA" id="ARBA00022801"/>
    </source>
</evidence>
<sequence length="1334" mass="151167">METIDEKEAWLAEEMNRSNSQKSRDERMRRIRQEMAGAMLMDQAALAKGLKSLLASLKKGDVPQEEVGRRFEWLEKRLSASVLECERRRRELPRLDFPENLPITSRKDDLIRAIQAHRVVIVAGETGSGKSTQLPKMCLAAGRGIAGRVGCTQPRRIAAATIARRIAEELGEELGRSVGYKVRFKDRTDPRAYIKVVTDGMLLAETQGDRHLFEYDTLIIDEAHERSLNIDFLLGILRNLLEVRPELKVIVTSATLDTAKFSAFFGDAPVIEVSGRMYPVEVVYTPLDPERESEGDVTYVDLAVEAVDSLRKTRLPGDVLIFMPTEQDILETCERLEGRRFPGVTVLPLFARLPASEQGRVYAVSGPKIVVATNVAETSLTIPGIRYVIDTGLARISRYVPRTRTTSLPISPISMSSADQRKGRCGRVQNGVCIRLYSEEDYASRVPFTPPEVLRSNLAEVILRMIALGLGDIAAFPFVDRPNPRSVKDGFDLLEELGAIRRRGRKVLLTEKGRLMARMPLDPKIARMMLEAVHEGCVDETAVIAAALSVQDPRERPLDKAAQADQMHAPFKDPDSDFVTLLNIWKRYHGHWAGLKTQNQMRRFCRTHFLSFPRMREWIYIHEQIVSILKEQRLKGPVEPAAAGRDPLYDRLHRAVLSGFLSNIALRKEKNLYQAARGREVMVHPGSSLFNRGRPWIVAAEIVKTSRLFARTVARIDPGWLEALGGDLCRRSYAEPHWEKSRGEVRAYEQVTLYGLPIVSRRPVSYGSIRPEEAHRIFVQSGLVERSIRGPLGFLKHNQALMEAIGAMEEKIRRRGLMVNEEAVAEFYSSRLAGVCDVRTLKKVIREKGGDSFLRMREEDLVQELPDREELERYPDRMVLGNKIFSCSYRFSPGAEEDGVTIRIPAGALSEVPAERLEWGVPGLYREKIAALIKGLPKRYRKQLVPASATVDIIVAEMEQGSRPLISSLARFVHERFGVEIPATEWAAVDLPEYLKMRVAVVDEQGKELESGRDIHLLEHPGGTAPHAVDTLPQWKDAQAQWEKEDVRDWTVGDLPERIPLDDHLDAYPVLAPEDGGRVSLRLFPDRDQAAAVHRQGVKRLLELRLAKDLKYLRRFLSLAKEASPGAVYFGGARRVEEQIYEAVLERSLALDLRNQEAFDRHAAVLREGLFEEAAVLREQVEKVLKSFEETRGALYDLERANATNEEVLALCAGLRSELDVLLPSDFIRWYDPDQLSNMPRYLKAIQLRAERGAYDPAKDRRKQADVDPFVEALQKMTDALSPRTSLEKREALEAFRWMVEELKVSLFAQELKTLYPVSPKRLEEKRKELERMI</sequence>
<dbReference type="GO" id="GO:0003723">
    <property type="term" value="F:RNA binding"/>
    <property type="evidence" value="ECO:0007669"/>
    <property type="project" value="TreeGrafter"/>
</dbReference>
<dbReference type="Gene3D" id="1.20.120.1080">
    <property type="match status" value="1"/>
</dbReference>
<accession>A0A653AHV3</accession>
<dbReference type="InterPro" id="IPR010222">
    <property type="entry name" value="RNA_helicase_HrpA"/>
</dbReference>
<evidence type="ECO:0000256" key="3">
    <source>
        <dbReference type="ARBA" id="ARBA00022806"/>
    </source>
</evidence>